<dbReference type="Proteomes" id="UP001500943">
    <property type="component" value="Unassembled WGS sequence"/>
</dbReference>
<dbReference type="Pfam" id="PF09339">
    <property type="entry name" value="HTH_IclR"/>
    <property type="match status" value="1"/>
</dbReference>
<dbReference type="Gene3D" id="3.30.450.40">
    <property type="match status" value="1"/>
</dbReference>
<sequence length="292" mass="31108">MSTIVYGDLMSDITSPPKRRNSAGLRRDLELLEALGTQEAISSQGLGVVRLAEISNRDKGQVSRTLSTLADAGLVARDPVSLAYRLGHQLYALAARTAEAQLVHVAMPFLRRVVSATHETTHLCVLRGDSVLTLTSELSEHAFRGLGWEGVSTSIWRTSAGRVLVSTWSDEELSQMLEANGGDAIVSSPAPQIGTATRGDSVPASNLKVTDAESLIREIELIRSRGYATVDEEFEIGVVGVSAPVYDFRGNLVAALNVSAPKARLGGHLDEAGTFVARVAREFSAALASPSK</sequence>
<dbReference type="SUPFAM" id="SSF46785">
    <property type="entry name" value="Winged helix' DNA-binding domain"/>
    <property type="match status" value="1"/>
</dbReference>
<proteinExistence type="predicted"/>
<evidence type="ECO:0000256" key="2">
    <source>
        <dbReference type="ARBA" id="ARBA00023125"/>
    </source>
</evidence>
<dbReference type="PANTHER" id="PTHR30136">
    <property type="entry name" value="HELIX-TURN-HELIX TRANSCRIPTIONAL REGULATOR, ICLR FAMILY"/>
    <property type="match status" value="1"/>
</dbReference>
<dbReference type="SUPFAM" id="SSF55781">
    <property type="entry name" value="GAF domain-like"/>
    <property type="match status" value="1"/>
</dbReference>
<gene>
    <name evidence="6" type="ORF">GCM10009655_16570</name>
</gene>
<dbReference type="InterPro" id="IPR050707">
    <property type="entry name" value="HTH_MetabolicPath_Reg"/>
</dbReference>
<evidence type="ECO:0000313" key="6">
    <source>
        <dbReference type="EMBL" id="GAA1217868.1"/>
    </source>
</evidence>
<keyword evidence="2" id="KW-0238">DNA-binding</keyword>
<reference evidence="7" key="1">
    <citation type="journal article" date="2019" name="Int. J. Syst. Evol. Microbiol.">
        <title>The Global Catalogue of Microorganisms (GCM) 10K type strain sequencing project: providing services to taxonomists for standard genome sequencing and annotation.</title>
        <authorList>
            <consortium name="The Broad Institute Genomics Platform"/>
            <consortium name="The Broad Institute Genome Sequencing Center for Infectious Disease"/>
            <person name="Wu L."/>
            <person name="Ma J."/>
        </authorList>
    </citation>
    <scope>NUCLEOTIDE SEQUENCE [LARGE SCALE GENOMIC DNA]</scope>
    <source>
        <strain evidence="7">JCM 12762</strain>
    </source>
</reference>
<dbReference type="Pfam" id="PF01614">
    <property type="entry name" value="IclR_C"/>
    <property type="match status" value="2"/>
</dbReference>
<dbReference type="PROSITE" id="PS51077">
    <property type="entry name" value="HTH_ICLR"/>
    <property type="match status" value="1"/>
</dbReference>
<keyword evidence="7" id="KW-1185">Reference proteome</keyword>
<dbReference type="InterPro" id="IPR029016">
    <property type="entry name" value="GAF-like_dom_sf"/>
</dbReference>
<dbReference type="PANTHER" id="PTHR30136:SF24">
    <property type="entry name" value="HTH-TYPE TRANSCRIPTIONAL REPRESSOR ALLR"/>
    <property type="match status" value="1"/>
</dbReference>
<keyword evidence="1" id="KW-0805">Transcription regulation</keyword>
<evidence type="ECO:0000313" key="7">
    <source>
        <dbReference type="Proteomes" id="UP001500943"/>
    </source>
</evidence>
<dbReference type="EMBL" id="BAAAKW010000030">
    <property type="protein sequence ID" value="GAA1217868.1"/>
    <property type="molecule type" value="Genomic_DNA"/>
</dbReference>
<comment type="caution">
    <text evidence="6">The sequence shown here is derived from an EMBL/GenBank/DDBJ whole genome shotgun (WGS) entry which is preliminary data.</text>
</comment>
<dbReference type="InterPro" id="IPR005471">
    <property type="entry name" value="Tscrpt_reg_IclR_N"/>
</dbReference>
<evidence type="ECO:0000256" key="1">
    <source>
        <dbReference type="ARBA" id="ARBA00023015"/>
    </source>
</evidence>
<dbReference type="InterPro" id="IPR014757">
    <property type="entry name" value="Tscrpt_reg_IclR_C"/>
</dbReference>
<dbReference type="Gene3D" id="1.10.10.10">
    <property type="entry name" value="Winged helix-like DNA-binding domain superfamily/Winged helix DNA-binding domain"/>
    <property type="match status" value="1"/>
</dbReference>
<protein>
    <submittedName>
        <fullName evidence="6">IclR family transcriptional regulator</fullName>
    </submittedName>
</protein>
<keyword evidence="3" id="KW-0804">Transcription</keyword>
<accession>A0ABP4G903</accession>
<evidence type="ECO:0000256" key="3">
    <source>
        <dbReference type="ARBA" id="ARBA00023163"/>
    </source>
</evidence>
<feature type="domain" description="HTH iclR-type" evidence="4">
    <location>
        <begin position="22"/>
        <end position="88"/>
    </location>
</feature>
<feature type="domain" description="IclR-ED" evidence="5">
    <location>
        <begin position="89"/>
        <end position="289"/>
    </location>
</feature>
<evidence type="ECO:0000259" key="4">
    <source>
        <dbReference type="PROSITE" id="PS51077"/>
    </source>
</evidence>
<name>A0ABP4G903_9MICO</name>
<dbReference type="PROSITE" id="PS51078">
    <property type="entry name" value="ICLR_ED"/>
    <property type="match status" value="1"/>
</dbReference>
<evidence type="ECO:0000259" key="5">
    <source>
        <dbReference type="PROSITE" id="PS51078"/>
    </source>
</evidence>
<organism evidence="6 7">
    <name type="scientific">Rhodoglobus aureus</name>
    <dbReference type="NCBI Taxonomy" id="191497"/>
    <lineage>
        <taxon>Bacteria</taxon>
        <taxon>Bacillati</taxon>
        <taxon>Actinomycetota</taxon>
        <taxon>Actinomycetes</taxon>
        <taxon>Micrococcales</taxon>
        <taxon>Microbacteriaceae</taxon>
        <taxon>Rhodoglobus</taxon>
    </lineage>
</organism>
<dbReference type="InterPro" id="IPR036390">
    <property type="entry name" value="WH_DNA-bd_sf"/>
</dbReference>
<dbReference type="SMART" id="SM00346">
    <property type="entry name" value="HTH_ICLR"/>
    <property type="match status" value="1"/>
</dbReference>
<dbReference type="InterPro" id="IPR036388">
    <property type="entry name" value="WH-like_DNA-bd_sf"/>
</dbReference>